<dbReference type="GO" id="GO:0005886">
    <property type="term" value="C:plasma membrane"/>
    <property type="evidence" value="ECO:0007669"/>
    <property type="project" value="TreeGrafter"/>
</dbReference>
<feature type="transmembrane region" description="Helical" evidence="6">
    <location>
        <begin position="146"/>
        <end position="166"/>
    </location>
</feature>
<feature type="transmembrane region" description="Helical" evidence="6">
    <location>
        <begin position="37"/>
        <end position="59"/>
    </location>
</feature>
<evidence type="ECO:0000256" key="3">
    <source>
        <dbReference type="ARBA" id="ARBA00022692"/>
    </source>
</evidence>
<sequence>MGRPGAVYHISFPVVSRASFGVWGSFWPVINRVVMACIWYGVQSWIGGECVALMILAIWPNARTNVKNTMSLSSGTNTFDYMCFFLFWVGSLPAMWFPIHQLRYLFAVKSFCVPVAGIAFLAWTLSKAHGVGESLHSPSTITGSEFSWIWIASMMSCISNFAALILNNPDFTRFADKPKSAVYSQMLTIPIGFGITSLIGVLVSYASGILYEKPIWNPLLVLGKFLESNASRDRAGVFFIAAIFTLAQLGTNIAANSASAGTDLTALFPRFINIRRGSFICCAVGLAMCPWNLLSSSNNFTTYLSSYSVFLSSIAGVIASDYYVVRNGMFQVNDLYSVSKSSHYWYTFGFSWKAYASYIAGILINVVGFAGSVGNKVPMGAEYLFRINYFCGFIVAFVVYYLICLFFPVPATSDKWLEIDDYIDATEVDESKSINMDGKDKVEYTIGSV</sequence>
<accession>A0A1E3PTR9</accession>
<keyword evidence="8" id="KW-1185">Reference proteome</keyword>
<dbReference type="Proteomes" id="UP000095009">
    <property type="component" value="Unassembled WGS sequence"/>
</dbReference>
<dbReference type="Gene3D" id="1.10.4160.10">
    <property type="entry name" value="Hydantoin permease"/>
    <property type="match status" value="1"/>
</dbReference>
<feature type="transmembrane region" description="Helical" evidence="6">
    <location>
        <begin position="387"/>
        <end position="407"/>
    </location>
</feature>
<comment type="similarity">
    <text evidence="2">Belongs to the purine-cytosine permease (2.A.39) family.</text>
</comment>
<dbReference type="FunFam" id="1.10.4160.10:FF:000001">
    <property type="entry name" value="Uracil permease, putative"/>
    <property type="match status" value="1"/>
</dbReference>
<dbReference type="EMBL" id="KV454406">
    <property type="protein sequence ID" value="ODQ68688.1"/>
    <property type="molecule type" value="Genomic_DNA"/>
</dbReference>
<dbReference type="STRING" id="857566.A0A1E3PTR9"/>
<feature type="transmembrane region" description="Helical" evidence="6">
    <location>
        <begin position="276"/>
        <end position="294"/>
    </location>
</feature>
<dbReference type="PANTHER" id="PTHR30618:SF2">
    <property type="entry name" value="ALLANTOIN PERMEASE-RELATED"/>
    <property type="match status" value="1"/>
</dbReference>
<dbReference type="Pfam" id="PF02133">
    <property type="entry name" value="Transp_cyt_pur"/>
    <property type="match status" value="1"/>
</dbReference>
<proteinExistence type="inferred from homology"/>
<evidence type="ECO:0000313" key="8">
    <source>
        <dbReference type="Proteomes" id="UP000095009"/>
    </source>
</evidence>
<evidence type="ECO:0000256" key="2">
    <source>
        <dbReference type="ARBA" id="ARBA00008974"/>
    </source>
</evidence>
<keyword evidence="3 6" id="KW-0812">Transmembrane</keyword>
<dbReference type="GO" id="GO:0015205">
    <property type="term" value="F:nucleobase transmembrane transporter activity"/>
    <property type="evidence" value="ECO:0007669"/>
    <property type="project" value="TreeGrafter"/>
</dbReference>
<dbReference type="AlphaFoldDB" id="A0A1E3PTR9"/>
<evidence type="ECO:0000313" key="7">
    <source>
        <dbReference type="EMBL" id="ODQ68688.1"/>
    </source>
</evidence>
<dbReference type="InterPro" id="IPR001248">
    <property type="entry name" value="Pur-cyt_permease"/>
</dbReference>
<gene>
    <name evidence="7" type="ORF">NADFUDRAFT_81556</name>
</gene>
<protein>
    <submittedName>
        <fullName evidence="7">Putative nucleobase permease</fullName>
    </submittedName>
</protein>
<feature type="transmembrane region" description="Helical" evidence="6">
    <location>
        <begin position="6"/>
        <end position="30"/>
    </location>
</feature>
<dbReference type="PANTHER" id="PTHR30618">
    <property type="entry name" value="NCS1 FAMILY PURINE/PYRIMIDINE TRANSPORTER"/>
    <property type="match status" value="1"/>
</dbReference>
<evidence type="ECO:0000256" key="4">
    <source>
        <dbReference type="ARBA" id="ARBA00022989"/>
    </source>
</evidence>
<feature type="transmembrane region" description="Helical" evidence="6">
    <location>
        <begin position="235"/>
        <end position="255"/>
    </location>
</feature>
<dbReference type="NCBIfam" id="TIGR00800">
    <property type="entry name" value="ncs1"/>
    <property type="match status" value="1"/>
</dbReference>
<evidence type="ECO:0000256" key="6">
    <source>
        <dbReference type="SAM" id="Phobius"/>
    </source>
</evidence>
<keyword evidence="4 6" id="KW-1133">Transmembrane helix</keyword>
<feature type="transmembrane region" description="Helical" evidence="6">
    <location>
        <begin position="104"/>
        <end position="126"/>
    </location>
</feature>
<feature type="transmembrane region" description="Helical" evidence="6">
    <location>
        <begin position="306"/>
        <end position="324"/>
    </location>
</feature>
<name>A0A1E3PTR9_9ASCO</name>
<feature type="transmembrane region" description="Helical" evidence="6">
    <location>
        <begin position="344"/>
        <end position="367"/>
    </location>
</feature>
<reference evidence="7 8" key="1">
    <citation type="journal article" date="2016" name="Proc. Natl. Acad. Sci. U.S.A.">
        <title>Comparative genomics of biotechnologically important yeasts.</title>
        <authorList>
            <person name="Riley R."/>
            <person name="Haridas S."/>
            <person name="Wolfe K.H."/>
            <person name="Lopes M.R."/>
            <person name="Hittinger C.T."/>
            <person name="Goeker M."/>
            <person name="Salamov A.A."/>
            <person name="Wisecaver J.H."/>
            <person name="Long T.M."/>
            <person name="Calvey C.H."/>
            <person name="Aerts A.L."/>
            <person name="Barry K.W."/>
            <person name="Choi C."/>
            <person name="Clum A."/>
            <person name="Coughlan A.Y."/>
            <person name="Deshpande S."/>
            <person name="Douglass A.P."/>
            <person name="Hanson S.J."/>
            <person name="Klenk H.-P."/>
            <person name="LaButti K.M."/>
            <person name="Lapidus A."/>
            <person name="Lindquist E.A."/>
            <person name="Lipzen A.M."/>
            <person name="Meier-Kolthoff J.P."/>
            <person name="Ohm R.A."/>
            <person name="Otillar R.P."/>
            <person name="Pangilinan J.L."/>
            <person name="Peng Y."/>
            <person name="Rokas A."/>
            <person name="Rosa C.A."/>
            <person name="Scheuner C."/>
            <person name="Sibirny A.A."/>
            <person name="Slot J.C."/>
            <person name="Stielow J.B."/>
            <person name="Sun H."/>
            <person name="Kurtzman C.P."/>
            <person name="Blackwell M."/>
            <person name="Grigoriev I.V."/>
            <person name="Jeffries T.W."/>
        </authorList>
    </citation>
    <scope>NUCLEOTIDE SEQUENCE [LARGE SCALE GENOMIC DNA]</scope>
    <source>
        <strain evidence="7 8">DSM 6958</strain>
    </source>
</reference>
<feature type="transmembrane region" description="Helical" evidence="6">
    <location>
        <begin position="187"/>
        <end position="211"/>
    </location>
</feature>
<dbReference type="OrthoDB" id="2018619at2759"/>
<dbReference type="InterPro" id="IPR045225">
    <property type="entry name" value="Uracil/uridine/allantoin_perm"/>
</dbReference>
<dbReference type="InterPro" id="IPR012681">
    <property type="entry name" value="NCS1"/>
</dbReference>
<organism evidence="7 8">
    <name type="scientific">Nadsonia fulvescens var. elongata DSM 6958</name>
    <dbReference type="NCBI Taxonomy" id="857566"/>
    <lineage>
        <taxon>Eukaryota</taxon>
        <taxon>Fungi</taxon>
        <taxon>Dikarya</taxon>
        <taxon>Ascomycota</taxon>
        <taxon>Saccharomycotina</taxon>
        <taxon>Dipodascomycetes</taxon>
        <taxon>Dipodascales</taxon>
        <taxon>Dipodascales incertae sedis</taxon>
        <taxon>Nadsonia</taxon>
    </lineage>
</organism>
<feature type="transmembrane region" description="Helical" evidence="6">
    <location>
        <begin position="79"/>
        <end position="97"/>
    </location>
</feature>
<keyword evidence="5 6" id="KW-0472">Membrane</keyword>
<evidence type="ECO:0000256" key="5">
    <source>
        <dbReference type="ARBA" id="ARBA00023136"/>
    </source>
</evidence>
<comment type="subcellular location">
    <subcellularLocation>
        <location evidence="1">Membrane</location>
        <topology evidence="1">Multi-pass membrane protein</topology>
    </subcellularLocation>
</comment>
<evidence type="ECO:0000256" key="1">
    <source>
        <dbReference type="ARBA" id="ARBA00004141"/>
    </source>
</evidence>